<gene>
    <name evidence="4" type="ordered locus">DVU_2716</name>
</gene>
<dbReference type="EMBL" id="AE017285">
    <property type="protein sequence ID" value="AAS97188.1"/>
    <property type="molecule type" value="Genomic_DNA"/>
</dbReference>
<evidence type="ECO:0000259" key="3">
    <source>
        <dbReference type="Pfam" id="PF17482"/>
    </source>
</evidence>
<comment type="similarity">
    <text evidence="1">Belongs to the myoviridae tail sheath protein family.</text>
</comment>
<evidence type="ECO:0000256" key="1">
    <source>
        <dbReference type="ARBA" id="ARBA00008005"/>
    </source>
</evidence>
<dbReference type="InterPro" id="IPR035089">
    <property type="entry name" value="Phage_sheath_subtilisin"/>
</dbReference>
<dbReference type="Pfam" id="PF17482">
    <property type="entry name" value="Phage_sheath_1C"/>
    <property type="match status" value="1"/>
</dbReference>
<protein>
    <submittedName>
        <fullName evidence="4">Tail sheath protein, putative</fullName>
    </submittedName>
</protein>
<dbReference type="STRING" id="882.DVU_2716"/>
<name>Q727Y8_NITV2</name>
<dbReference type="Proteomes" id="UP000002194">
    <property type="component" value="Chromosome"/>
</dbReference>
<dbReference type="RefSeq" id="WP_010939984.1">
    <property type="nucleotide sequence ID" value="NC_002937.3"/>
</dbReference>
<accession>Q727Y8</accession>
<dbReference type="Pfam" id="PF04984">
    <property type="entry name" value="Phage_sheath_1"/>
    <property type="match status" value="1"/>
</dbReference>
<keyword evidence="5" id="KW-1185">Reference proteome</keyword>
<organism evidence="4 5">
    <name type="scientific">Nitratidesulfovibrio vulgaris (strain ATCC 29579 / DSM 644 / CCUG 34227 / NCIMB 8303 / VKM B-1760 / Hildenborough)</name>
    <name type="common">Desulfovibrio vulgaris</name>
    <dbReference type="NCBI Taxonomy" id="882"/>
    <lineage>
        <taxon>Bacteria</taxon>
        <taxon>Pseudomonadati</taxon>
        <taxon>Thermodesulfobacteriota</taxon>
        <taxon>Desulfovibrionia</taxon>
        <taxon>Desulfovibrionales</taxon>
        <taxon>Desulfovibrionaceae</taxon>
        <taxon>Nitratidesulfovibrio</taxon>
    </lineage>
</organism>
<dbReference type="OrthoDB" id="5442644at2"/>
<dbReference type="InterPro" id="IPR020287">
    <property type="entry name" value="Tail_sheath_C"/>
</dbReference>
<evidence type="ECO:0000259" key="2">
    <source>
        <dbReference type="Pfam" id="PF04984"/>
    </source>
</evidence>
<dbReference type="EnsemblBacteria" id="AAS97188">
    <property type="protein sequence ID" value="AAS97188"/>
    <property type="gene ID" value="DVU_2716"/>
</dbReference>
<feature type="domain" description="Tail sheath protein C-terminal" evidence="3">
    <location>
        <begin position="373"/>
        <end position="470"/>
    </location>
</feature>
<reference evidence="4 5" key="1">
    <citation type="journal article" date="2004" name="Nat. Biotechnol.">
        <title>The genome sequence of the anaerobic, sulfate-reducing bacterium Desulfovibrio vulgaris Hildenborough.</title>
        <authorList>
            <person name="Heidelberg J.F."/>
            <person name="Seshadri R."/>
            <person name="Haveman S.A."/>
            <person name="Hemme C.L."/>
            <person name="Paulsen I.T."/>
            <person name="Kolonay J.F."/>
            <person name="Eisen J.A."/>
            <person name="Ward N."/>
            <person name="Methe B."/>
            <person name="Brinkac L.M."/>
            <person name="Daugherty S.C."/>
            <person name="Deboy R.T."/>
            <person name="Dodson R.J."/>
            <person name="Durkin A.S."/>
            <person name="Madupu R."/>
            <person name="Nelson W.C."/>
            <person name="Sullivan S.A."/>
            <person name="Fouts D."/>
            <person name="Haft D.H."/>
            <person name="Selengut J."/>
            <person name="Peterson J.D."/>
            <person name="Davidsen T.M."/>
            <person name="Zafar N."/>
            <person name="Zhou L."/>
            <person name="Radune D."/>
            <person name="Dimitrov G."/>
            <person name="Hance M."/>
            <person name="Tran K."/>
            <person name="Khouri H."/>
            <person name="Gill J."/>
            <person name="Utterback T.R."/>
            <person name="Feldblyum T.V."/>
            <person name="Wall J.D."/>
            <person name="Voordouw G."/>
            <person name="Fraser C.M."/>
        </authorList>
    </citation>
    <scope>NUCLEOTIDE SEQUENCE [LARGE SCALE GENOMIC DNA]</scope>
    <source>
        <strain evidence="5">ATCC 29579 / DSM 644 / NCIMB 8303 / VKM B-1760 / Hildenborough</strain>
    </source>
</reference>
<proteinExistence type="inferred from homology"/>
<dbReference type="PATRIC" id="fig|882.5.peg.2457"/>
<evidence type="ECO:0000313" key="4">
    <source>
        <dbReference type="EMBL" id="AAS97188.1"/>
    </source>
</evidence>
<dbReference type="AlphaFoldDB" id="Q727Y8"/>
<dbReference type="KEGG" id="dvu:DVU_2716"/>
<feature type="domain" description="Tail sheath protein subtilisin-like" evidence="2">
    <location>
        <begin position="207"/>
        <end position="361"/>
    </location>
</feature>
<dbReference type="InterPro" id="IPR007067">
    <property type="entry name" value="Tail_sheath"/>
</dbReference>
<sequence length="473" mass="48801">MGSANVSFDTVPASVRKPGKYLEFNTRLAVRTLPANAQRVLIVAQALPGASQPVLQPVDVFSDVEARALFGEGSVAHLMARAAIVANPYISLAVMGVADDAAGVAASGSVAVGGTAVSSGVLSVQVGTAMVRVAVAKDDAAAAIATALAAAFAATRDLPVTAGAQAGTVTLTARNKGTLANAIPLAAHSTAQGITVTLTPMSGGQADPDIKPALAAVYNAGHHVIISPYGSQEALTALRDHLDGVSHAMEQRGAVGVYSTTGTLAQGTTLAGQVNAGRITGGLLPGTASLPCEVAAAYGAVIASEEDPARPLNTLPLKGIAPPPVAVRLGRMEQETALHNGVTPLEVGPGDVVQIVRAVTTYTRDPQGIEDVALLDLTTIRTLDYVRRAVRDRISLRFPREKLSERTPPKVRSEILDVLLKLEELEVVEAVQANLPALIVERDGQDPNRLNAKIPVDVVNGLHVFAGRIDLLL</sequence>
<evidence type="ECO:0000313" key="5">
    <source>
        <dbReference type="Proteomes" id="UP000002194"/>
    </source>
</evidence>
<dbReference type="eggNOG" id="COG4386">
    <property type="taxonomic scope" value="Bacteria"/>
</dbReference>
<dbReference type="PhylomeDB" id="Q727Y8"/>
<dbReference type="PIRSF" id="PIRSF007349">
    <property type="entry name" value="Tsp_L"/>
    <property type="match status" value="1"/>
</dbReference>
<dbReference type="HOGENOM" id="CLU_023068_2_0_7"/>
<dbReference type="PaxDb" id="882-DVU_2716"/>